<evidence type="ECO:0000313" key="1">
    <source>
        <dbReference type="EMBL" id="EUC60542.1"/>
    </source>
</evidence>
<accession>X8J9X6</accession>
<name>X8J9X6_9AGAM</name>
<gene>
    <name evidence="1" type="ORF">RSOL_351100</name>
</gene>
<organism evidence="1 2">
    <name type="scientific">Rhizoctonia solani AG-3 Rhs1AP</name>
    <dbReference type="NCBI Taxonomy" id="1086054"/>
    <lineage>
        <taxon>Eukaryota</taxon>
        <taxon>Fungi</taxon>
        <taxon>Dikarya</taxon>
        <taxon>Basidiomycota</taxon>
        <taxon>Agaricomycotina</taxon>
        <taxon>Agaricomycetes</taxon>
        <taxon>Cantharellales</taxon>
        <taxon>Ceratobasidiaceae</taxon>
        <taxon>Rhizoctonia</taxon>
    </lineage>
</organism>
<dbReference type="Proteomes" id="UP000030108">
    <property type="component" value="Unassembled WGS sequence"/>
</dbReference>
<comment type="caution">
    <text evidence="1">The sequence shown here is derived from an EMBL/GenBank/DDBJ whole genome shotgun (WGS) entry which is preliminary data.</text>
</comment>
<dbReference type="EMBL" id="JATN01000319">
    <property type="protein sequence ID" value="EUC60542.1"/>
    <property type="molecule type" value="Genomic_DNA"/>
</dbReference>
<reference evidence="2" key="1">
    <citation type="journal article" date="2014" name="Genome Announc.">
        <title>Draft genome sequence of the plant-pathogenic soil fungus Rhizoctonia solani anastomosis group 3 strain Rhs1AP.</title>
        <authorList>
            <person name="Cubeta M.A."/>
            <person name="Thomas E."/>
            <person name="Dean R.A."/>
            <person name="Jabaji S."/>
            <person name="Neate S.M."/>
            <person name="Tavantzis S."/>
            <person name="Toda T."/>
            <person name="Vilgalys R."/>
            <person name="Bharathan N."/>
            <person name="Fedorova-Abrams N."/>
            <person name="Pakala S.B."/>
            <person name="Pakala S.M."/>
            <person name="Zafar N."/>
            <person name="Joardar V."/>
            <person name="Losada L."/>
            <person name="Nierman W.C."/>
        </authorList>
    </citation>
    <scope>NUCLEOTIDE SEQUENCE [LARGE SCALE GENOMIC DNA]</scope>
    <source>
        <strain evidence="2">AG-3</strain>
    </source>
</reference>
<protein>
    <submittedName>
        <fullName evidence="1">Uncharacterized protein</fullName>
    </submittedName>
</protein>
<sequence length="81" mass="9057">MVMLGSSRNGHLRLRQPILTNYKQASTNSTLSRTLTWHPTNAVRSAGCGGVWTSSLSPRLPNHGMTRAIRRPHYGRNLFGR</sequence>
<proteinExistence type="predicted"/>
<dbReference type="AlphaFoldDB" id="X8J9X6"/>
<evidence type="ECO:0000313" key="2">
    <source>
        <dbReference type="Proteomes" id="UP000030108"/>
    </source>
</evidence>